<evidence type="ECO:0000313" key="2">
    <source>
        <dbReference type="EMBL" id="PZQ78812.1"/>
    </source>
</evidence>
<evidence type="ECO:0000256" key="1">
    <source>
        <dbReference type="SAM" id="Phobius"/>
    </source>
</evidence>
<organism evidence="2 3">
    <name type="scientific">Ancylobacter novellus</name>
    <name type="common">Thiobacillus novellus</name>
    <dbReference type="NCBI Taxonomy" id="921"/>
    <lineage>
        <taxon>Bacteria</taxon>
        <taxon>Pseudomonadati</taxon>
        <taxon>Pseudomonadota</taxon>
        <taxon>Alphaproteobacteria</taxon>
        <taxon>Hyphomicrobiales</taxon>
        <taxon>Xanthobacteraceae</taxon>
        <taxon>Ancylobacter</taxon>
    </lineage>
</organism>
<proteinExistence type="predicted"/>
<feature type="transmembrane region" description="Helical" evidence="1">
    <location>
        <begin position="88"/>
        <end position="113"/>
    </location>
</feature>
<reference evidence="2 3" key="1">
    <citation type="submission" date="2017-08" db="EMBL/GenBank/DDBJ databases">
        <title>Infants hospitalized years apart are colonized by the same room-sourced microbial strains.</title>
        <authorList>
            <person name="Brooks B."/>
            <person name="Olm M.R."/>
            <person name="Firek B.A."/>
            <person name="Baker R."/>
            <person name="Thomas B.C."/>
            <person name="Morowitz M.J."/>
            <person name="Banfield J.F."/>
        </authorList>
    </citation>
    <scope>NUCLEOTIDE SEQUENCE [LARGE SCALE GENOMIC DNA]</scope>
    <source>
        <strain evidence="2">S2_005_001_R2_27</strain>
    </source>
</reference>
<comment type="caution">
    <text evidence="2">The sequence shown here is derived from an EMBL/GenBank/DDBJ whole genome shotgun (WGS) entry which is preliminary data.</text>
</comment>
<keyword evidence="1" id="KW-0472">Membrane</keyword>
<protein>
    <submittedName>
        <fullName evidence="2">Uncharacterized protein</fullName>
    </submittedName>
</protein>
<sequence>MPLDPASKTGKRCRAAYPLLLGIHALAAVLLFLTIFPLFQQIVSQIGRAQPLDTSTAVTAIVLALVMQTCYWARYLRVPVPAPFRGAFAGHLLMFASRVSFFFGGALFAAIFFRHVPQLDVLPPVGQGLAKALGVMGLLFAAFCFSLELERLGRAIEEGPARDS</sequence>
<dbReference type="Proteomes" id="UP000248887">
    <property type="component" value="Unassembled WGS sequence"/>
</dbReference>
<dbReference type="EMBL" id="QFQD01000118">
    <property type="protein sequence ID" value="PZQ78812.1"/>
    <property type="molecule type" value="Genomic_DNA"/>
</dbReference>
<feature type="transmembrane region" description="Helical" evidence="1">
    <location>
        <begin position="15"/>
        <end position="36"/>
    </location>
</feature>
<keyword evidence="1" id="KW-0812">Transmembrane</keyword>
<evidence type="ECO:0000313" key="3">
    <source>
        <dbReference type="Proteomes" id="UP000248887"/>
    </source>
</evidence>
<feature type="transmembrane region" description="Helical" evidence="1">
    <location>
        <begin position="125"/>
        <end position="147"/>
    </location>
</feature>
<gene>
    <name evidence="2" type="ORF">DI549_21775</name>
</gene>
<accession>A0A2W5QNH0</accession>
<name>A0A2W5QNH0_ANCNO</name>
<keyword evidence="1" id="KW-1133">Transmembrane helix</keyword>
<feature type="transmembrane region" description="Helical" evidence="1">
    <location>
        <begin position="56"/>
        <end position="76"/>
    </location>
</feature>
<dbReference type="AlphaFoldDB" id="A0A2W5QNH0"/>